<sequence length="101" mass="11373">MVDLLSECQSFEMKLNRVEKKLSAATSAADFAYKAVQARQKIVSFDDLDDEEKIALFNEYDWLLLELEGYLGGLEQQFEDADEGLSGGKFLLEALKDNSVI</sequence>
<reference evidence="1 2" key="1">
    <citation type="submission" date="2019-01" db="EMBL/GenBank/DDBJ databases">
        <title>Draft genome sequence of Lactobacillus paraplantarum OSY-TC318, a Producer of the novel lantibiotic Paraplantaracin TC318.</title>
        <authorList>
            <person name="Hussein W.E."/>
            <person name="Huang E."/>
            <person name="Yousef A.E."/>
        </authorList>
    </citation>
    <scope>NUCLEOTIDE SEQUENCE [LARGE SCALE GENOMIC DNA]</scope>
    <source>
        <strain evidence="1 2">OSY-TC318</strain>
    </source>
</reference>
<dbReference type="AlphaFoldDB" id="A0A4Q9Y2I6"/>
<comment type="caution">
    <text evidence="1">The sequence shown here is derived from an EMBL/GenBank/DDBJ whole genome shotgun (WGS) entry which is preliminary data.</text>
</comment>
<dbReference type="RefSeq" id="WP_003641373.1">
    <property type="nucleotide sequence ID" value="NZ_JBMAUL010000001.1"/>
</dbReference>
<accession>A0A4Q9Y2I6</accession>
<name>A0A4Q9Y2I6_9LACO</name>
<dbReference type="EMBL" id="SEHH01000039">
    <property type="protein sequence ID" value="TBX47343.1"/>
    <property type="molecule type" value="Genomic_DNA"/>
</dbReference>
<evidence type="ECO:0000313" key="2">
    <source>
        <dbReference type="Proteomes" id="UP000292648"/>
    </source>
</evidence>
<gene>
    <name evidence="1" type="ORF">EUZ87_05100</name>
</gene>
<protein>
    <submittedName>
        <fullName evidence="1">Uncharacterized protein</fullName>
    </submittedName>
</protein>
<proteinExistence type="predicted"/>
<organism evidence="1 2">
    <name type="scientific">Lactiplantibacillus paraplantarum</name>
    <dbReference type="NCBI Taxonomy" id="60520"/>
    <lineage>
        <taxon>Bacteria</taxon>
        <taxon>Bacillati</taxon>
        <taxon>Bacillota</taxon>
        <taxon>Bacilli</taxon>
        <taxon>Lactobacillales</taxon>
        <taxon>Lactobacillaceae</taxon>
        <taxon>Lactiplantibacillus</taxon>
    </lineage>
</organism>
<evidence type="ECO:0000313" key="1">
    <source>
        <dbReference type="EMBL" id="TBX47343.1"/>
    </source>
</evidence>
<dbReference type="Proteomes" id="UP000292648">
    <property type="component" value="Unassembled WGS sequence"/>
</dbReference>